<dbReference type="Gene3D" id="3.40.50.300">
    <property type="entry name" value="P-loop containing nucleotide triphosphate hydrolases"/>
    <property type="match status" value="1"/>
</dbReference>
<organism evidence="1 2">
    <name type="scientific">Thalassobacillus hwangdonensis</name>
    <dbReference type="NCBI Taxonomy" id="546108"/>
    <lineage>
        <taxon>Bacteria</taxon>
        <taxon>Bacillati</taxon>
        <taxon>Bacillota</taxon>
        <taxon>Bacilli</taxon>
        <taxon>Bacillales</taxon>
        <taxon>Bacillaceae</taxon>
        <taxon>Thalassobacillus</taxon>
    </lineage>
</organism>
<gene>
    <name evidence="1" type="ORF">ACFQ2J_11040</name>
</gene>
<dbReference type="RefSeq" id="WP_386060037.1">
    <property type="nucleotide sequence ID" value="NZ_JBHTKL010000005.1"/>
</dbReference>
<sequence length="198" mass="23469">MILWINGAFGVGKSQTAHELHRRIPRSFVYDPERIGYFINKNTPNETHKGDFQDYDLWRDSNYNILKYIHDEYDGTVIAPMTIVDPVYFEEIVGRLRRDGIVIHHYVLWASEDTLKKRLRSRGERKNSWAAEQIDRCMVGLSDDVFHERILTDDKTIGEVVEAIAAKSEIELLPDNRNRLRKRVDRMKTQWKQTRFFN</sequence>
<evidence type="ECO:0000313" key="1">
    <source>
        <dbReference type="EMBL" id="MFD1019707.1"/>
    </source>
</evidence>
<evidence type="ECO:0000313" key="2">
    <source>
        <dbReference type="Proteomes" id="UP001596990"/>
    </source>
</evidence>
<proteinExistence type="predicted"/>
<dbReference type="InterPro" id="IPR027417">
    <property type="entry name" value="P-loop_NTPase"/>
</dbReference>
<keyword evidence="2" id="KW-1185">Reference proteome</keyword>
<reference evidence="2" key="1">
    <citation type="journal article" date="2019" name="Int. J. Syst. Evol. Microbiol.">
        <title>The Global Catalogue of Microorganisms (GCM) 10K type strain sequencing project: providing services to taxonomists for standard genome sequencing and annotation.</title>
        <authorList>
            <consortium name="The Broad Institute Genomics Platform"/>
            <consortium name="The Broad Institute Genome Sequencing Center for Infectious Disease"/>
            <person name="Wu L."/>
            <person name="Ma J."/>
        </authorList>
    </citation>
    <scope>NUCLEOTIDE SEQUENCE [LARGE SCALE GENOMIC DNA]</scope>
    <source>
        <strain evidence="2">CCUG 56607</strain>
    </source>
</reference>
<protein>
    <submittedName>
        <fullName evidence="1">AAA family ATPase</fullName>
    </submittedName>
</protein>
<accession>A0ABW3L2V1</accession>
<dbReference type="Proteomes" id="UP001596990">
    <property type="component" value="Unassembled WGS sequence"/>
</dbReference>
<comment type="caution">
    <text evidence="1">The sequence shown here is derived from an EMBL/GenBank/DDBJ whole genome shotgun (WGS) entry which is preliminary data.</text>
</comment>
<dbReference type="EMBL" id="JBHTKL010000005">
    <property type="protein sequence ID" value="MFD1019707.1"/>
    <property type="molecule type" value="Genomic_DNA"/>
</dbReference>
<dbReference type="SUPFAM" id="SSF52540">
    <property type="entry name" value="P-loop containing nucleoside triphosphate hydrolases"/>
    <property type="match status" value="1"/>
</dbReference>
<name>A0ABW3L2V1_9BACI</name>
<dbReference type="Pfam" id="PF13671">
    <property type="entry name" value="AAA_33"/>
    <property type="match status" value="1"/>
</dbReference>